<dbReference type="InterPro" id="IPR050639">
    <property type="entry name" value="SSR_resolvase"/>
</dbReference>
<evidence type="ECO:0000256" key="1">
    <source>
        <dbReference type="ARBA" id="ARBA00009913"/>
    </source>
</evidence>
<evidence type="ECO:0000259" key="6">
    <source>
        <dbReference type="PROSITE" id="PS51736"/>
    </source>
</evidence>
<evidence type="ECO:0000256" key="2">
    <source>
        <dbReference type="ARBA" id="ARBA00022908"/>
    </source>
</evidence>
<dbReference type="Proteomes" id="UP001522905">
    <property type="component" value="Unassembled WGS sequence"/>
</dbReference>
<dbReference type="EMBL" id="JAJIAO010000011">
    <property type="protein sequence ID" value="MCK8625204.1"/>
    <property type="molecule type" value="Genomic_DNA"/>
</dbReference>
<feature type="domain" description="Resolvase/invertase-type recombinase catalytic" evidence="6">
    <location>
        <begin position="1"/>
        <end position="137"/>
    </location>
</feature>
<dbReference type="PANTHER" id="PTHR30461">
    <property type="entry name" value="DNA-INVERTASE FROM LAMBDOID PROPHAGE"/>
    <property type="match status" value="1"/>
</dbReference>
<evidence type="ECO:0000256" key="4">
    <source>
        <dbReference type="ARBA" id="ARBA00023172"/>
    </source>
</evidence>
<dbReference type="InterPro" id="IPR006118">
    <property type="entry name" value="Recombinase_CS"/>
</dbReference>
<dbReference type="RefSeq" id="WP_248601923.1">
    <property type="nucleotide sequence ID" value="NZ_JAJIAO010000011.1"/>
</dbReference>
<name>A0ABT0I3C4_9LACO</name>
<dbReference type="CDD" id="cd03768">
    <property type="entry name" value="SR_ResInv"/>
    <property type="match status" value="1"/>
</dbReference>
<dbReference type="Pfam" id="PF00239">
    <property type="entry name" value="Resolvase"/>
    <property type="match status" value="1"/>
</dbReference>
<reference evidence="7 8" key="1">
    <citation type="submission" date="2021-11" db="EMBL/GenBank/DDBJ databases">
        <title>Comparative genomics of bee honey and flower isolates.</title>
        <authorList>
            <person name="Bechtner J.D."/>
            <person name="Gallus M.K."/>
            <person name="Ehrmann M."/>
        </authorList>
    </citation>
    <scope>NUCLEOTIDE SEQUENCE [LARGE SCALE GENOMIC DNA]</scope>
    <source>
        <strain evidence="7 8">M161</strain>
    </source>
</reference>
<gene>
    <name evidence="7" type="ORF">LNP07_06705</name>
</gene>
<keyword evidence="2" id="KW-0229">DNA integration</keyword>
<evidence type="ECO:0000313" key="8">
    <source>
        <dbReference type="Proteomes" id="UP001522905"/>
    </source>
</evidence>
<feature type="active site" description="O-(5'-phospho-DNA)-serine intermediate" evidence="5">
    <location>
        <position position="9"/>
    </location>
</feature>
<dbReference type="InterPro" id="IPR036162">
    <property type="entry name" value="Resolvase-like_N_sf"/>
</dbReference>
<keyword evidence="4" id="KW-0233">DNA recombination</keyword>
<proteinExistence type="inferred from homology"/>
<dbReference type="PROSITE" id="PS51736">
    <property type="entry name" value="RECOMBINASES_3"/>
    <property type="match status" value="1"/>
</dbReference>
<sequence length="195" mass="22369">MIYGYARVSTQGQSLKDQMELIQQNGVDHKNIFHEKFTGTKTDRPELDALLKVIKPNDTLVVSKLDRLARNIREALNVIHELQENHVTIQVLSPKMTVSNDVGGKIMYNTLLMVADIERDMIIERTKAGKAYAKAHNPNYKEGRKKRLEGKNKAFYDAVHEYKANHSAKETSEYFTSIGKPISSRSVFRIEKEYK</sequence>
<dbReference type="SUPFAM" id="SSF53041">
    <property type="entry name" value="Resolvase-like"/>
    <property type="match status" value="1"/>
</dbReference>
<dbReference type="Gene3D" id="3.40.50.1390">
    <property type="entry name" value="Resolvase, N-terminal catalytic domain"/>
    <property type="match status" value="1"/>
</dbReference>
<evidence type="ECO:0000256" key="3">
    <source>
        <dbReference type="ARBA" id="ARBA00023125"/>
    </source>
</evidence>
<comment type="caution">
    <text evidence="7">The sequence shown here is derived from an EMBL/GenBank/DDBJ whole genome shotgun (WGS) entry which is preliminary data.</text>
</comment>
<protein>
    <submittedName>
        <fullName evidence="7">Recombinase family protein</fullName>
    </submittedName>
</protein>
<evidence type="ECO:0000256" key="5">
    <source>
        <dbReference type="PROSITE-ProRule" id="PRU10137"/>
    </source>
</evidence>
<organism evidence="7 8">
    <name type="scientific">Apilactobacillus xinyiensis</name>
    <dbReference type="NCBI Taxonomy" id="2841032"/>
    <lineage>
        <taxon>Bacteria</taxon>
        <taxon>Bacillati</taxon>
        <taxon>Bacillota</taxon>
        <taxon>Bacilli</taxon>
        <taxon>Lactobacillales</taxon>
        <taxon>Lactobacillaceae</taxon>
        <taxon>Apilactobacillus</taxon>
    </lineage>
</organism>
<accession>A0ABT0I3C4</accession>
<evidence type="ECO:0000313" key="7">
    <source>
        <dbReference type="EMBL" id="MCK8625204.1"/>
    </source>
</evidence>
<dbReference type="PANTHER" id="PTHR30461:SF26">
    <property type="entry name" value="RESOLVASE HOMOLOG YNEB"/>
    <property type="match status" value="1"/>
</dbReference>
<dbReference type="PROSITE" id="PS00397">
    <property type="entry name" value="RECOMBINASES_1"/>
    <property type="match status" value="1"/>
</dbReference>
<dbReference type="SMART" id="SM00857">
    <property type="entry name" value="Resolvase"/>
    <property type="match status" value="1"/>
</dbReference>
<keyword evidence="8" id="KW-1185">Reference proteome</keyword>
<comment type="similarity">
    <text evidence="1">Belongs to the site-specific recombinase resolvase family.</text>
</comment>
<keyword evidence="3" id="KW-0238">DNA-binding</keyword>
<dbReference type="InterPro" id="IPR006119">
    <property type="entry name" value="Resolv_N"/>
</dbReference>